<reference evidence="2" key="3">
    <citation type="submission" date="2023-05" db="EMBL/GenBank/DDBJ databases">
        <authorList>
            <person name="Smith C.H."/>
        </authorList>
    </citation>
    <scope>NUCLEOTIDE SEQUENCE</scope>
    <source>
        <strain evidence="2">CHS0354</strain>
        <tissue evidence="2">Mantle</tissue>
    </source>
</reference>
<reference evidence="2" key="1">
    <citation type="journal article" date="2021" name="Genome Biol. Evol.">
        <title>A High-Quality Reference Genome for a Parasitic Bivalve with Doubly Uniparental Inheritance (Bivalvia: Unionida).</title>
        <authorList>
            <person name="Smith C.H."/>
        </authorList>
    </citation>
    <scope>NUCLEOTIDE SEQUENCE</scope>
    <source>
        <strain evidence="2">CHS0354</strain>
    </source>
</reference>
<evidence type="ECO:0000313" key="3">
    <source>
        <dbReference type="Proteomes" id="UP001195483"/>
    </source>
</evidence>
<sequence>METPKVNGVSGSFTTLFPTRSQDYFICRPSTSETRKPALPTEGNANSSRIFKGRNNGKSVHCPDYRHAGTGLTGVSTTKLFHILHQ</sequence>
<dbReference type="EMBL" id="JAEAOA010000850">
    <property type="protein sequence ID" value="KAK3606709.1"/>
    <property type="molecule type" value="Genomic_DNA"/>
</dbReference>
<evidence type="ECO:0000256" key="1">
    <source>
        <dbReference type="SAM" id="MobiDB-lite"/>
    </source>
</evidence>
<protein>
    <submittedName>
        <fullName evidence="2">Uncharacterized protein</fullName>
    </submittedName>
</protein>
<dbReference type="AlphaFoldDB" id="A0AAE0TBC8"/>
<gene>
    <name evidence="2" type="ORF">CHS0354_013870</name>
</gene>
<organism evidence="2 3">
    <name type="scientific">Potamilus streckersoni</name>
    <dbReference type="NCBI Taxonomy" id="2493646"/>
    <lineage>
        <taxon>Eukaryota</taxon>
        <taxon>Metazoa</taxon>
        <taxon>Spiralia</taxon>
        <taxon>Lophotrochozoa</taxon>
        <taxon>Mollusca</taxon>
        <taxon>Bivalvia</taxon>
        <taxon>Autobranchia</taxon>
        <taxon>Heteroconchia</taxon>
        <taxon>Palaeoheterodonta</taxon>
        <taxon>Unionida</taxon>
        <taxon>Unionoidea</taxon>
        <taxon>Unionidae</taxon>
        <taxon>Ambleminae</taxon>
        <taxon>Lampsilini</taxon>
        <taxon>Potamilus</taxon>
    </lineage>
</organism>
<comment type="caution">
    <text evidence="2">The sequence shown here is derived from an EMBL/GenBank/DDBJ whole genome shotgun (WGS) entry which is preliminary data.</text>
</comment>
<proteinExistence type="predicted"/>
<accession>A0AAE0TBC8</accession>
<reference evidence="2" key="2">
    <citation type="journal article" date="2021" name="Genome Biol. Evol.">
        <title>Developing a high-quality reference genome for a parasitic bivalve with doubly uniparental inheritance (Bivalvia: Unionida).</title>
        <authorList>
            <person name="Smith C.H."/>
        </authorList>
    </citation>
    <scope>NUCLEOTIDE SEQUENCE</scope>
    <source>
        <strain evidence="2">CHS0354</strain>
        <tissue evidence="2">Mantle</tissue>
    </source>
</reference>
<feature type="region of interest" description="Disordered" evidence="1">
    <location>
        <begin position="31"/>
        <end position="62"/>
    </location>
</feature>
<evidence type="ECO:0000313" key="2">
    <source>
        <dbReference type="EMBL" id="KAK3606709.1"/>
    </source>
</evidence>
<dbReference type="Proteomes" id="UP001195483">
    <property type="component" value="Unassembled WGS sequence"/>
</dbReference>
<keyword evidence="3" id="KW-1185">Reference proteome</keyword>
<name>A0AAE0TBC8_9BIVA</name>